<dbReference type="InterPro" id="IPR050624">
    <property type="entry name" value="HTH-type_Tx_Regulator"/>
</dbReference>
<dbReference type="RefSeq" id="WP_264848806.1">
    <property type="nucleotide sequence ID" value="NZ_BRXR01000001.1"/>
</dbReference>
<protein>
    <submittedName>
        <fullName evidence="4">TetR family transcriptional regulator</fullName>
    </submittedName>
</protein>
<proteinExistence type="predicted"/>
<gene>
    <name evidence="4" type="ORF">bsdE14_09240</name>
</gene>
<evidence type="ECO:0000259" key="3">
    <source>
        <dbReference type="PROSITE" id="PS50977"/>
    </source>
</evidence>
<dbReference type="SUPFAM" id="SSF48498">
    <property type="entry name" value="Tetracyclin repressor-like, C-terminal domain"/>
    <property type="match status" value="1"/>
</dbReference>
<dbReference type="InterPro" id="IPR009057">
    <property type="entry name" value="Homeodomain-like_sf"/>
</dbReference>
<dbReference type="InterPro" id="IPR036271">
    <property type="entry name" value="Tet_transcr_reg_TetR-rel_C_sf"/>
</dbReference>
<organism evidence="4 5">
    <name type="scientific">Clostridium omnivorum</name>
    <dbReference type="NCBI Taxonomy" id="1604902"/>
    <lineage>
        <taxon>Bacteria</taxon>
        <taxon>Bacillati</taxon>
        <taxon>Bacillota</taxon>
        <taxon>Clostridia</taxon>
        <taxon>Eubacteriales</taxon>
        <taxon>Clostridiaceae</taxon>
        <taxon>Clostridium</taxon>
    </lineage>
</organism>
<keyword evidence="1 2" id="KW-0238">DNA-binding</keyword>
<dbReference type="PRINTS" id="PR00455">
    <property type="entry name" value="HTHTETR"/>
</dbReference>
<dbReference type="Proteomes" id="UP001208567">
    <property type="component" value="Unassembled WGS sequence"/>
</dbReference>
<feature type="DNA-binding region" description="H-T-H motif" evidence="2">
    <location>
        <begin position="26"/>
        <end position="45"/>
    </location>
</feature>
<dbReference type="Pfam" id="PF00440">
    <property type="entry name" value="TetR_N"/>
    <property type="match status" value="1"/>
</dbReference>
<reference evidence="4 5" key="1">
    <citation type="journal article" date="2024" name="Int. J. Syst. Evol. Microbiol.">
        <title>Clostridium omnivorum sp. nov., isolated from anoxic soil under the treatment of reductive soil disinfestation.</title>
        <authorList>
            <person name="Ueki A."/>
            <person name="Tonouchi A."/>
            <person name="Kaku N."/>
            <person name="Honma S."/>
            <person name="Ueki K."/>
        </authorList>
    </citation>
    <scope>NUCLEOTIDE SEQUENCE [LARGE SCALE GENOMIC DNA]</scope>
    <source>
        <strain evidence="4 5">E14</strain>
    </source>
</reference>
<dbReference type="PANTHER" id="PTHR43479:SF11">
    <property type="entry name" value="ACREF_ENVCD OPERON REPRESSOR-RELATED"/>
    <property type="match status" value="1"/>
</dbReference>
<dbReference type="SUPFAM" id="SSF46689">
    <property type="entry name" value="Homeodomain-like"/>
    <property type="match status" value="1"/>
</dbReference>
<evidence type="ECO:0000313" key="5">
    <source>
        <dbReference type="Proteomes" id="UP001208567"/>
    </source>
</evidence>
<dbReference type="Gene3D" id="1.10.357.10">
    <property type="entry name" value="Tetracycline Repressor, domain 2"/>
    <property type="match status" value="1"/>
</dbReference>
<dbReference type="PANTHER" id="PTHR43479">
    <property type="entry name" value="ACREF/ENVCD OPERON REPRESSOR-RELATED"/>
    <property type="match status" value="1"/>
</dbReference>
<evidence type="ECO:0000313" key="4">
    <source>
        <dbReference type="EMBL" id="GLC29514.1"/>
    </source>
</evidence>
<dbReference type="EMBL" id="BRXR01000001">
    <property type="protein sequence ID" value="GLC29514.1"/>
    <property type="molecule type" value="Genomic_DNA"/>
</dbReference>
<comment type="caution">
    <text evidence="4">The sequence shown here is derived from an EMBL/GenBank/DDBJ whole genome shotgun (WGS) entry which is preliminary data.</text>
</comment>
<sequence>MSTEGKQKIIEAAKNVICKNGITGATIRTIAEEAGMSTGAIYHYYKSKEDILYDVMDKSLSEASRIAEKSHSKKQSRDELIEEIYENIAKRFNKNDENRVQFYLAQEAMLGNIELTEKFKFKYKEWIDHTVELIENMYGKHDNKYNRAFASLLIGAIDGIVMQLLLNSNITDDEELAEVYHHILKVGIPSFMDYLDKLDHIGIM</sequence>
<accession>A0ABQ5N2Y7</accession>
<dbReference type="PROSITE" id="PS50977">
    <property type="entry name" value="HTH_TETR_2"/>
    <property type="match status" value="1"/>
</dbReference>
<name>A0ABQ5N2Y7_9CLOT</name>
<evidence type="ECO:0000256" key="2">
    <source>
        <dbReference type="PROSITE-ProRule" id="PRU00335"/>
    </source>
</evidence>
<dbReference type="InterPro" id="IPR001647">
    <property type="entry name" value="HTH_TetR"/>
</dbReference>
<keyword evidence="5" id="KW-1185">Reference proteome</keyword>
<evidence type="ECO:0000256" key="1">
    <source>
        <dbReference type="ARBA" id="ARBA00023125"/>
    </source>
</evidence>
<feature type="domain" description="HTH tetR-type" evidence="3">
    <location>
        <begin position="3"/>
        <end position="63"/>
    </location>
</feature>